<gene>
    <name evidence="1" type="ORF">SAMN04488109_4721</name>
</gene>
<protein>
    <submittedName>
        <fullName evidence="1">Uncharacterized protein</fullName>
    </submittedName>
</protein>
<proteinExistence type="predicted"/>
<dbReference type="Proteomes" id="UP000184212">
    <property type="component" value="Unassembled WGS sequence"/>
</dbReference>
<keyword evidence="2" id="KW-1185">Reference proteome</keyword>
<sequence>MKVEVFRKNQEAREYLNSVDWNEWEKVFEQTEADERKRGDQQAGHNPL</sequence>
<accession>A0A1M5UIT2</accession>
<organism evidence="1 2">
    <name type="scientific">Chryseolinea serpens</name>
    <dbReference type="NCBI Taxonomy" id="947013"/>
    <lineage>
        <taxon>Bacteria</taxon>
        <taxon>Pseudomonadati</taxon>
        <taxon>Bacteroidota</taxon>
        <taxon>Cytophagia</taxon>
        <taxon>Cytophagales</taxon>
        <taxon>Fulvivirgaceae</taxon>
        <taxon>Chryseolinea</taxon>
    </lineage>
</organism>
<dbReference type="AlphaFoldDB" id="A0A1M5UIT2"/>
<name>A0A1M5UIT2_9BACT</name>
<dbReference type="EMBL" id="FQWQ01000003">
    <property type="protein sequence ID" value="SHH62982.1"/>
    <property type="molecule type" value="Genomic_DNA"/>
</dbReference>
<evidence type="ECO:0000313" key="2">
    <source>
        <dbReference type="Proteomes" id="UP000184212"/>
    </source>
</evidence>
<evidence type="ECO:0000313" key="1">
    <source>
        <dbReference type="EMBL" id="SHH62982.1"/>
    </source>
</evidence>
<reference evidence="1 2" key="1">
    <citation type="submission" date="2016-11" db="EMBL/GenBank/DDBJ databases">
        <authorList>
            <person name="Jaros S."/>
            <person name="Januszkiewicz K."/>
            <person name="Wedrychowicz H."/>
        </authorList>
    </citation>
    <scope>NUCLEOTIDE SEQUENCE [LARGE SCALE GENOMIC DNA]</scope>
    <source>
        <strain evidence="1 2">DSM 24574</strain>
    </source>
</reference>